<protein>
    <recommendedName>
        <fullName evidence="6">Chromo domain-containing protein</fullName>
    </recommendedName>
</protein>
<dbReference type="PANTHER" id="PTHR24136">
    <property type="entry name" value="SOWAH (DROSOPHILA) HOMOLOG"/>
    <property type="match status" value="1"/>
</dbReference>
<evidence type="ECO:0000256" key="4">
    <source>
        <dbReference type="PROSITE-ProRule" id="PRU00023"/>
    </source>
</evidence>
<feature type="domain" description="Chromo" evidence="6">
    <location>
        <begin position="337"/>
        <end position="396"/>
    </location>
</feature>
<sequence>MAVEAVLTHPSLSRLKLPPNFGCTPLPKTFVAIAAASSSHYLRGRLALAVRSATFQDQYPSSPSHNPPGGEIQNPSPSEEESYGEVNRIINSRTVRSPVYADDGSVSTATETEYLVEWKDGHPPSWVSSASIAADVVAEYETPWWSAARKADAAALSRLLSDESVYRDPDLEDADGRTALHFAAGLGSEECIRILATAGADVGRRERSGGGLTPLHVAAGYGRAGTVRVLLEFGADAMEEDGRGRTPLELAREVLAVTPSGNPSAFARRMALQEVVVELDKAVYEWMEVEKVVDARGEGERREYLVEWKDGGEREWVRAAWVAEDVTADFEAGLEYGVAEAVVAVREAADGKGKKEYLVKWVDIEEMTWEPEGNVDEELVEEFFHRQVEKGESENGLAAVAATKARVEETVEGEAASEES</sequence>
<dbReference type="InterPro" id="IPR000953">
    <property type="entry name" value="Chromo/chromo_shadow_dom"/>
</dbReference>
<dbReference type="PROSITE" id="PS50088">
    <property type="entry name" value="ANK_REPEAT"/>
    <property type="match status" value="2"/>
</dbReference>
<feature type="repeat" description="ANK" evidence="4">
    <location>
        <begin position="210"/>
        <end position="242"/>
    </location>
</feature>
<evidence type="ECO:0000256" key="1">
    <source>
        <dbReference type="ARBA" id="ARBA00005949"/>
    </source>
</evidence>
<evidence type="ECO:0000256" key="5">
    <source>
        <dbReference type="SAM" id="MobiDB-lite"/>
    </source>
</evidence>
<proteinExistence type="inferred from homology"/>
<dbReference type="CDD" id="cd18628">
    <property type="entry name" value="CD3_cpSRP43_like"/>
    <property type="match status" value="1"/>
</dbReference>
<dbReference type="SUPFAM" id="SSF48403">
    <property type="entry name" value="Ankyrin repeat"/>
    <property type="match status" value="1"/>
</dbReference>
<dbReference type="Pfam" id="PF13857">
    <property type="entry name" value="Ank_5"/>
    <property type="match status" value="1"/>
</dbReference>
<dbReference type="PANTHER" id="PTHR24136:SF15">
    <property type="entry name" value="ANK_REP_REGION DOMAIN-CONTAINING PROTEIN"/>
    <property type="match status" value="1"/>
</dbReference>
<evidence type="ECO:0000256" key="3">
    <source>
        <dbReference type="ARBA" id="ARBA00023043"/>
    </source>
</evidence>
<dbReference type="Proteomes" id="UP000636800">
    <property type="component" value="Chromosome 12"/>
</dbReference>
<organism evidence="7 8">
    <name type="scientific">Vanilla planifolia</name>
    <name type="common">Vanilla</name>
    <dbReference type="NCBI Taxonomy" id="51239"/>
    <lineage>
        <taxon>Eukaryota</taxon>
        <taxon>Viridiplantae</taxon>
        <taxon>Streptophyta</taxon>
        <taxon>Embryophyta</taxon>
        <taxon>Tracheophyta</taxon>
        <taxon>Spermatophyta</taxon>
        <taxon>Magnoliopsida</taxon>
        <taxon>Liliopsida</taxon>
        <taxon>Asparagales</taxon>
        <taxon>Orchidaceae</taxon>
        <taxon>Vanilloideae</taxon>
        <taxon>Vanilleae</taxon>
        <taxon>Vanilla</taxon>
    </lineage>
</organism>
<evidence type="ECO:0000313" key="7">
    <source>
        <dbReference type="EMBL" id="KAG0457007.1"/>
    </source>
</evidence>
<dbReference type="EMBL" id="JADCNL010000012">
    <property type="protein sequence ID" value="KAG0457007.1"/>
    <property type="molecule type" value="Genomic_DNA"/>
</dbReference>
<name>A0A835PSY1_VANPL</name>
<keyword evidence="2" id="KW-0677">Repeat</keyword>
<evidence type="ECO:0000256" key="2">
    <source>
        <dbReference type="ARBA" id="ARBA00022737"/>
    </source>
</evidence>
<feature type="repeat" description="ANK" evidence="4">
    <location>
        <begin position="175"/>
        <end position="207"/>
    </location>
</feature>
<evidence type="ECO:0000259" key="6">
    <source>
        <dbReference type="PROSITE" id="PS50013"/>
    </source>
</evidence>
<dbReference type="InterPro" id="IPR036770">
    <property type="entry name" value="Ankyrin_rpt-contain_sf"/>
</dbReference>
<dbReference type="AlphaFoldDB" id="A0A835PSY1"/>
<comment type="caution">
    <text evidence="7">The sequence shown here is derived from an EMBL/GenBank/DDBJ whole genome shotgun (WGS) entry which is preliminary data.</text>
</comment>
<dbReference type="PROSITE" id="PS50013">
    <property type="entry name" value="CHROMO_2"/>
    <property type="match status" value="2"/>
</dbReference>
<feature type="domain" description="Chromo" evidence="6">
    <location>
        <begin position="287"/>
        <end position="321"/>
    </location>
</feature>
<dbReference type="InterPro" id="IPR002110">
    <property type="entry name" value="Ankyrin_rpt"/>
</dbReference>
<dbReference type="SMART" id="SM00248">
    <property type="entry name" value="ANK"/>
    <property type="match status" value="2"/>
</dbReference>
<reference evidence="7 8" key="1">
    <citation type="journal article" date="2020" name="Nat. Food">
        <title>A phased Vanilla planifolia genome enables genetic improvement of flavour and production.</title>
        <authorList>
            <person name="Hasing T."/>
            <person name="Tang H."/>
            <person name="Brym M."/>
            <person name="Khazi F."/>
            <person name="Huang T."/>
            <person name="Chambers A.H."/>
        </authorList>
    </citation>
    <scope>NUCLEOTIDE SEQUENCE [LARGE SCALE GENOMIC DNA]</scope>
    <source>
        <tissue evidence="7">Leaf</tissue>
    </source>
</reference>
<dbReference type="OrthoDB" id="19092at2759"/>
<dbReference type="InterPro" id="IPR030300">
    <property type="entry name" value="CPSRP43_chromodomain_3"/>
</dbReference>
<dbReference type="PRINTS" id="PR01415">
    <property type="entry name" value="ANKYRIN"/>
</dbReference>
<dbReference type="SMART" id="SM00298">
    <property type="entry name" value="CHROMO"/>
    <property type="match status" value="3"/>
</dbReference>
<dbReference type="Gene3D" id="1.25.40.20">
    <property type="entry name" value="Ankyrin repeat-containing domain"/>
    <property type="match status" value="1"/>
</dbReference>
<dbReference type="GO" id="GO:0045732">
    <property type="term" value="P:positive regulation of protein catabolic process"/>
    <property type="evidence" value="ECO:0007669"/>
    <property type="project" value="TreeGrafter"/>
</dbReference>
<dbReference type="Pfam" id="PF12796">
    <property type="entry name" value="Ank_2"/>
    <property type="match status" value="1"/>
</dbReference>
<dbReference type="Pfam" id="PF00385">
    <property type="entry name" value="Chromo"/>
    <property type="match status" value="1"/>
</dbReference>
<keyword evidence="8" id="KW-1185">Reference proteome</keyword>
<gene>
    <name evidence="7" type="ORF">HPP92_022164</name>
</gene>
<accession>A0A835PSY1</accession>
<dbReference type="SUPFAM" id="SSF54160">
    <property type="entry name" value="Chromo domain-like"/>
    <property type="match status" value="3"/>
</dbReference>
<dbReference type="InterPro" id="IPR016197">
    <property type="entry name" value="Chromo-like_dom_sf"/>
</dbReference>
<dbReference type="GO" id="GO:0016567">
    <property type="term" value="P:protein ubiquitination"/>
    <property type="evidence" value="ECO:0007669"/>
    <property type="project" value="TreeGrafter"/>
</dbReference>
<keyword evidence="3 4" id="KW-0040">ANK repeat</keyword>
<dbReference type="Gene3D" id="2.40.50.40">
    <property type="match status" value="3"/>
</dbReference>
<dbReference type="InterPro" id="IPR051573">
    <property type="entry name" value="Ankyrin-SOCS_box_domain"/>
</dbReference>
<feature type="region of interest" description="Disordered" evidence="5">
    <location>
        <begin position="57"/>
        <end position="85"/>
    </location>
</feature>
<evidence type="ECO:0000313" key="8">
    <source>
        <dbReference type="Proteomes" id="UP000636800"/>
    </source>
</evidence>
<dbReference type="PROSITE" id="PS50297">
    <property type="entry name" value="ANK_REP_REGION"/>
    <property type="match status" value="2"/>
</dbReference>
<dbReference type="InterPro" id="IPR023780">
    <property type="entry name" value="Chromo_domain"/>
</dbReference>
<comment type="similarity">
    <text evidence="1">Belongs to the ankyrin SOCS box (ASB) family.</text>
</comment>